<organism evidence="2 3">
    <name type="scientific">Hungatella hathewayi</name>
    <dbReference type="NCBI Taxonomy" id="154046"/>
    <lineage>
        <taxon>Bacteria</taxon>
        <taxon>Bacillati</taxon>
        <taxon>Bacillota</taxon>
        <taxon>Clostridia</taxon>
        <taxon>Lachnospirales</taxon>
        <taxon>Lachnospiraceae</taxon>
        <taxon>Hungatella</taxon>
    </lineage>
</organism>
<evidence type="ECO:0000313" key="2">
    <source>
        <dbReference type="EMBL" id="CUO63015.1"/>
    </source>
</evidence>
<dbReference type="Proteomes" id="UP000095651">
    <property type="component" value="Unassembled WGS sequence"/>
</dbReference>
<evidence type="ECO:0000313" key="3">
    <source>
        <dbReference type="Proteomes" id="UP000095651"/>
    </source>
</evidence>
<name>A0A174GRG2_9FIRM</name>
<feature type="region of interest" description="Disordered" evidence="1">
    <location>
        <begin position="1"/>
        <end position="26"/>
    </location>
</feature>
<evidence type="ECO:0000256" key="1">
    <source>
        <dbReference type="SAM" id="MobiDB-lite"/>
    </source>
</evidence>
<dbReference type="RefSeq" id="WP_055656973.1">
    <property type="nucleotide sequence ID" value="NZ_CABIXC010000009.1"/>
</dbReference>
<proteinExistence type="predicted"/>
<dbReference type="AlphaFoldDB" id="A0A174GRG2"/>
<gene>
    <name evidence="2" type="ORF">ERS852407_03411</name>
</gene>
<accession>A0A174GRG2</accession>
<feature type="compositionally biased region" description="Basic and acidic residues" evidence="1">
    <location>
        <begin position="17"/>
        <end position="26"/>
    </location>
</feature>
<dbReference type="EMBL" id="CYZE01000009">
    <property type="protein sequence ID" value="CUO63015.1"/>
    <property type="molecule type" value="Genomic_DNA"/>
</dbReference>
<reference evidence="2 3" key="1">
    <citation type="submission" date="2015-09" db="EMBL/GenBank/DDBJ databases">
        <authorList>
            <consortium name="Pathogen Informatics"/>
        </authorList>
    </citation>
    <scope>NUCLEOTIDE SEQUENCE [LARGE SCALE GENOMIC DNA]</scope>
    <source>
        <strain evidence="2 3">2789STDY5608850</strain>
    </source>
</reference>
<sequence>MSEEKKNQGEDWEMSEEYYKSGEGEKELSLEDFITEEDLQTDGMKLQSNHDELLKKTAEDVHRVMELTLQGNNIEKISEMTGLDSQYVYNILVCAQGFREDDEIAVAHLVLG</sequence>
<protein>
    <submittedName>
        <fullName evidence="2">Uncharacterized protein</fullName>
    </submittedName>
</protein>